<dbReference type="FunCoup" id="A0A2T3B5B0">
    <property type="interactions" value="479"/>
</dbReference>
<dbReference type="SUPFAM" id="SSF53474">
    <property type="entry name" value="alpha/beta-Hydrolases"/>
    <property type="match status" value="1"/>
</dbReference>
<dbReference type="PANTHER" id="PTHR10655:SF17">
    <property type="entry name" value="LYSOPHOSPHOLIPASE-LIKE PROTEIN 1"/>
    <property type="match status" value="1"/>
</dbReference>
<feature type="domain" description="Phospholipase/carboxylesterase/thioesterase" evidence="13">
    <location>
        <begin position="8"/>
        <end position="224"/>
    </location>
</feature>
<sequence length="235" mass="25773">MPPSAPTALIIPAVKKHTATVIMSHGLGDSGAGWASLAENWRRRQKFDEVKFIFPNAPSIPISINMGMTMPGWYDIITFDDAQAGQDETGILRSQRYFHSLIASEVESGIPSERIVLGGFSQGGAMSIFSGVTSEKKLGGIFGLSCYLLLHSKLDEFAKNGANKQTPIFLAHGDRDPMVKPDWGIRTAEELKKKGYNVELKMYPGLQHSADPQEIDDLEKYLNARIPPLGDKSPL</sequence>
<dbReference type="AlphaFoldDB" id="A0A2T3B5B0"/>
<dbReference type="RefSeq" id="XP_024722078.1">
    <property type="nucleotide sequence ID" value="XM_024870198.1"/>
</dbReference>
<dbReference type="InterPro" id="IPR003140">
    <property type="entry name" value="PLipase/COase/thioEstase"/>
</dbReference>
<dbReference type="EC" id="3.1.2.22" evidence="3"/>
<comment type="similarity">
    <text evidence="2">Belongs to the AB hydrolase superfamily. AB hydrolase 2 family.</text>
</comment>
<evidence type="ECO:0000313" key="14">
    <source>
        <dbReference type="EMBL" id="PSS21923.1"/>
    </source>
</evidence>
<evidence type="ECO:0000256" key="2">
    <source>
        <dbReference type="ARBA" id="ARBA00006499"/>
    </source>
</evidence>
<keyword evidence="7" id="KW-0378">Hydrolase</keyword>
<evidence type="ECO:0000256" key="4">
    <source>
        <dbReference type="ARBA" id="ARBA00014923"/>
    </source>
</evidence>
<evidence type="ECO:0000256" key="11">
    <source>
        <dbReference type="ARBA" id="ARBA00031195"/>
    </source>
</evidence>
<comment type="subcellular location">
    <subcellularLocation>
        <location evidence="1">Cytoplasm</location>
    </subcellularLocation>
</comment>
<organism evidence="14 15">
    <name type="scientific">Amorphotheca resinae ATCC 22711</name>
    <dbReference type="NCBI Taxonomy" id="857342"/>
    <lineage>
        <taxon>Eukaryota</taxon>
        <taxon>Fungi</taxon>
        <taxon>Dikarya</taxon>
        <taxon>Ascomycota</taxon>
        <taxon>Pezizomycotina</taxon>
        <taxon>Leotiomycetes</taxon>
        <taxon>Helotiales</taxon>
        <taxon>Amorphothecaceae</taxon>
        <taxon>Amorphotheca</taxon>
    </lineage>
</organism>
<dbReference type="GeneID" id="36578279"/>
<dbReference type="GO" id="GO:0052689">
    <property type="term" value="F:carboxylic ester hydrolase activity"/>
    <property type="evidence" value="ECO:0007669"/>
    <property type="project" value="UniProtKB-KW"/>
</dbReference>
<accession>A0A2T3B5B0</accession>
<evidence type="ECO:0000256" key="7">
    <source>
        <dbReference type="ARBA" id="ARBA00022801"/>
    </source>
</evidence>
<dbReference type="InterPro" id="IPR029058">
    <property type="entry name" value="AB_hydrolase_fold"/>
</dbReference>
<dbReference type="InParanoid" id="A0A2T3B5B0"/>
<dbReference type="GO" id="GO:0005737">
    <property type="term" value="C:cytoplasm"/>
    <property type="evidence" value="ECO:0007669"/>
    <property type="project" value="UniProtKB-SubCell"/>
</dbReference>
<protein>
    <recommendedName>
        <fullName evidence="4">Acyl-protein thioesterase 1</fullName>
        <ecNumber evidence="3">3.1.2.22</ecNumber>
    </recommendedName>
    <alternativeName>
        <fullName evidence="11">Palmitoyl-protein hydrolase</fullName>
    </alternativeName>
</protein>
<keyword evidence="15" id="KW-1185">Reference proteome</keyword>
<keyword evidence="9" id="KW-0443">Lipid metabolism</keyword>
<dbReference type="GO" id="GO:0006631">
    <property type="term" value="P:fatty acid metabolic process"/>
    <property type="evidence" value="ECO:0007669"/>
    <property type="project" value="UniProtKB-KW"/>
</dbReference>
<evidence type="ECO:0000259" key="13">
    <source>
        <dbReference type="Pfam" id="PF02230"/>
    </source>
</evidence>
<dbReference type="Proteomes" id="UP000241818">
    <property type="component" value="Unassembled WGS sequence"/>
</dbReference>
<evidence type="ECO:0000256" key="6">
    <source>
        <dbReference type="ARBA" id="ARBA00022490"/>
    </source>
</evidence>
<dbReference type="Pfam" id="PF02230">
    <property type="entry name" value="Abhydrolase_2"/>
    <property type="match status" value="1"/>
</dbReference>
<name>A0A2T3B5B0_AMORE</name>
<dbReference type="Gene3D" id="3.40.50.1820">
    <property type="entry name" value="alpha/beta hydrolase"/>
    <property type="match status" value="1"/>
</dbReference>
<reference evidence="14 15" key="1">
    <citation type="journal article" date="2018" name="New Phytol.">
        <title>Comparative genomics and transcriptomics depict ericoid mycorrhizal fungi as versatile saprotrophs and plant mutualists.</title>
        <authorList>
            <person name="Martino E."/>
            <person name="Morin E."/>
            <person name="Grelet G.A."/>
            <person name="Kuo A."/>
            <person name="Kohler A."/>
            <person name="Daghino S."/>
            <person name="Barry K.W."/>
            <person name="Cichocki N."/>
            <person name="Clum A."/>
            <person name="Dockter R.B."/>
            <person name="Hainaut M."/>
            <person name="Kuo R.C."/>
            <person name="LaButti K."/>
            <person name="Lindahl B.D."/>
            <person name="Lindquist E.A."/>
            <person name="Lipzen A."/>
            <person name="Khouja H.R."/>
            <person name="Magnuson J."/>
            <person name="Murat C."/>
            <person name="Ohm R.A."/>
            <person name="Singer S.W."/>
            <person name="Spatafora J.W."/>
            <person name="Wang M."/>
            <person name="Veneault-Fourrey C."/>
            <person name="Henrissat B."/>
            <person name="Grigoriev I.V."/>
            <person name="Martin F.M."/>
            <person name="Perotto S."/>
        </authorList>
    </citation>
    <scope>NUCLEOTIDE SEQUENCE [LARGE SCALE GENOMIC DNA]</scope>
    <source>
        <strain evidence="14 15">ATCC 22711</strain>
    </source>
</reference>
<keyword evidence="5" id="KW-0719">Serine esterase</keyword>
<dbReference type="PANTHER" id="PTHR10655">
    <property type="entry name" value="LYSOPHOSPHOLIPASE-RELATED"/>
    <property type="match status" value="1"/>
</dbReference>
<dbReference type="EMBL" id="KZ679009">
    <property type="protein sequence ID" value="PSS21923.1"/>
    <property type="molecule type" value="Genomic_DNA"/>
</dbReference>
<comment type="catalytic activity">
    <reaction evidence="12">
        <text>S-hexadecanoyl-L-cysteinyl-[protein] + H2O = L-cysteinyl-[protein] + hexadecanoate + H(+)</text>
        <dbReference type="Rhea" id="RHEA:19233"/>
        <dbReference type="Rhea" id="RHEA-COMP:10131"/>
        <dbReference type="Rhea" id="RHEA-COMP:11032"/>
        <dbReference type="ChEBI" id="CHEBI:7896"/>
        <dbReference type="ChEBI" id="CHEBI:15377"/>
        <dbReference type="ChEBI" id="CHEBI:15378"/>
        <dbReference type="ChEBI" id="CHEBI:29950"/>
        <dbReference type="ChEBI" id="CHEBI:74151"/>
        <dbReference type="EC" id="3.1.2.22"/>
    </reaction>
</comment>
<proteinExistence type="inferred from homology"/>
<evidence type="ECO:0000313" key="15">
    <source>
        <dbReference type="Proteomes" id="UP000241818"/>
    </source>
</evidence>
<dbReference type="GO" id="GO:0008474">
    <property type="term" value="F:palmitoyl-(protein) hydrolase activity"/>
    <property type="evidence" value="ECO:0007669"/>
    <property type="project" value="UniProtKB-EC"/>
</dbReference>
<evidence type="ECO:0000256" key="9">
    <source>
        <dbReference type="ARBA" id="ARBA00023098"/>
    </source>
</evidence>
<dbReference type="FunFam" id="3.40.50.1820:FF:000010">
    <property type="entry name" value="Acyl-protein thioesterase 2"/>
    <property type="match status" value="1"/>
</dbReference>
<evidence type="ECO:0000256" key="3">
    <source>
        <dbReference type="ARBA" id="ARBA00012423"/>
    </source>
</evidence>
<dbReference type="InterPro" id="IPR050565">
    <property type="entry name" value="LYPA1-2/EST-like"/>
</dbReference>
<evidence type="ECO:0000256" key="10">
    <source>
        <dbReference type="ARBA" id="ARBA00029392"/>
    </source>
</evidence>
<keyword evidence="8" id="KW-0276">Fatty acid metabolism</keyword>
<dbReference type="STRING" id="857342.A0A2T3B5B0"/>
<comment type="function">
    <text evidence="10">Hydrolyzes fatty acids from S-acylated cysteine residues in proteins with a strong preference for palmitoylated G-alpha proteins over other acyl substrates. Mediates the deacylation of G-alpha proteins such as GPA1 in vivo, but has weak or no activity toward palmitoylated Ras proteins. Has weak lysophospholipase activity in vitro; however such activity may not exist in vivo.</text>
</comment>
<keyword evidence="6" id="KW-0963">Cytoplasm</keyword>
<evidence type="ECO:0000256" key="8">
    <source>
        <dbReference type="ARBA" id="ARBA00022832"/>
    </source>
</evidence>
<dbReference type="OrthoDB" id="2418081at2759"/>
<gene>
    <name evidence="14" type="ORF">M430DRAFT_99591</name>
</gene>
<evidence type="ECO:0000256" key="1">
    <source>
        <dbReference type="ARBA" id="ARBA00004496"/>
    </source>
</evidence>
<evidence type="ECO:0000256" key="5">
    <source>
        <dbReference type="ARBA" id="ARBA00022487"/>
    </source>
</evidence>
<evidence type="ECO:0000256" key="12">
    <source>
        <dbReference type="ARBA" id="ARBA00047337"/>
    </source>
</evidence>